<evidence type="ECO:0000313" key="3">
    <source>
        <dbReference type="Proteomes" id="UP000250235"/>
    </source>
</evidence>
<gene>
    <name evidence="2" type="ORF">F511_20540</name>
</gene>
<dbReference type="AlphaFoldDB" id="A0A2Z7CLI3"/>
<accession>A0A2Z7CLI3</accession>
<keyword evidence="3" id="KW-1185">Reference proteome</keyword>
<evidence type="ECO:0000256" key="1">
    <source>
        <dbReference type="SAM" id="MobiDB-lite"/>
    </source>
</evidence>
<dbReference type="EMBL" id="KQ994538">
    <property type="protein sequence ID" value="KZV47932.1"/>
    <property type="molecule type" value="Genomic_DNA"/>
</dbReference>
<proteinExistence type="predicted"/>
<protein>
    <submittedName>
        <fullName evidence="2">Uncharacterized protein</fullName>
    </submittedName>
</protein>
<feature type="region of interest" description="Disordered" evidence="1">
    <location>
        <begin position="1"/>
        <end position="35"/>
    </location>
</feature>
<name>A0A2Z7CLI3_9LAMI</name>
<dbReference type="Proteomes" id="UP000250235">
    <property type="component" value="Unassembled WGS sequence"/>
</dbReference>
<evidence type="ECO:0000313" key="2">
    <source>
        <dbReference type="EMBL" id="KZV47932.1"/>
    </source>
</evidence>
<reference evidence="2 3" key="1">
    <citation type="journal article" date="2015" name="Proc. Natl. Acad. Sci. U.S.A.">
        <title>The resurrection genome of Boea hygrometrica: A blueprint for survival of dehydration.</title>
        <authorList>
            <person name="Xiao L."/>
            <person name="Yang G."/>
            <person name="Zhang L."/>
            <person name="Yang X."/>
            <person name="Zhao S."/>
            <person name="Ji Z."/>
            <person name="Zhou Q."/>
            <person name="Hu M."/>
            <person name="Wang Y."/>
            <person name="Chen M."/>
            <person name="Xu Y."/>
            <person name="Jin H."/>
            <person name="Xiao X."/>
            <person name="Hu G."/>
            <person name="Bao F."/>
            <person name="Hu Y."/>
            <person name="Wan P."/>
            <person name="Li L."/>
            <person name="Deng X."/>
            <person name="Kuang T."/>
            <person name="Xiang C."/>
            <person name="Zhu J.K."/>
            <person name="Oliver M.J."/>
            <person name="He Y."/>
        </authorList>
    </citation>
    <scope>NUCLEOTIDE SEQUENCE [LARGE SCALE GENOMIC DNA]</scope>
    <source>
        <strain evidence="3">cv. XS01</strain>
    </source>
</reference>
<sequence length="135" mass="14791">MGGPARGGSVTKSGEVGSVSPVNEEETNSTPEAKLTPKEFYINQCQLRVVLEAHPSGKLMDRVPKLEEKKSAWAKEPSRTIVVSANIKTSLQKKKANKCGPMNFGALQFWYLFASMSRGVLVKIVPKVKMLTILD</sequence>
<organism evidence="2 3">
    <name type="scientific">Dorcoceras hygrometricum</name>
    <dbReference type="NCBI Taxonomy" id="472368"/>
    <lineage>
        <taxon>Eukaryota</taxon>
        <taxon>Viridiplantae</taxon>
        <taxon>Streptophyta</taxon>
        <taxon>Embryophyta</taxon>
        <taxon>Tracheophyta</taxon>
        <taxon>Spermatophyta</taxon>
        <taxon>Magnoliopsida</taxon>
        <taxon>eudicotyledons</taxon>
        <taxon>Gunneridae</taxon>
        <taxon>Pentapetalae</taxon>
        <taxon>asterids</taxon>
        <taxon>lamiids</taxon>
        <taxon>Lamiales</taxon>
        <taxon>Gesneriaceae</taxon>
        <taxon>Didymocarpoideae</taxon>
        <taxon>Trichosporeae</taxon>
        <taxon>Loxocarpinae</taxon>
        <taxon>Dorcoceras</taxon>
    </lineage>
</organism>